<dbReference type="Proteomes" id="UP000009286">
    <property type="component" value="Chromosome"/>
</dbReference>
<keyword evidence="4" id="KW-1185">Reference proteome</keyword>
<keyword evidence="1" id="KW-1133">Transmembrane helix</keyword>
<dbReference type="Gene3D" id="6.10.340.10">
    <property type="match status" value="1"/>
</dbReference>
<evidence type="ECO:0000313" key="3">
    <source>
        <dbReference type="EMBL" id="AEP09374.1"/>
    </source>
</evidence>
<accession>G2KN41</accession>
<dbReference type="PROSITE" id="PS50885">
    <property type="entry name" value="HAMP"/>
    <property type="match status" value="1"/>
</dbReference>
<organism evidence="3 4">
    <name type="scientific">Micavibrio aeruginosavorus (strain ARL-13)</name>
    <dbReference type="NCBI Taxonomy" id="856793"/>
    <lineage>
        <taxon>Bacteria</taxon>
        <taxon>Pseudomonadati</taxon>
        <taxon>Bdellovibrionota</taxon>
        <taxon>Bdellovibrionia</taxon>
        <taxon>Bdellovibrionales</taxon>
        <taxon>Pseudobdellovibrionaceae</taxon>
        <taxon>Micavibrio</taxon>
    </lineage>
</organism>
<dbReference type="KEGG" id="mai:MICA_1045"/>
<dbReference type="GO" id="GO:0007165">
    <property type="term" value="P:signal transduction"/>
    <property type="evidence" value="ECO:0007669"/>
    <property type="project" value="InterPro"/>
</dbReference>
<keyword evidence="1" id="KW-0812">Transmembrane</keyword>
<sequence length="391" mass="43244">MFKAGFAAVDLTVSVGKGNLEKIQDKAFAAVEINDHAASLEAAFLTARRAEKDFLLRMDEKYVTRHNEIQDLVASEGKKLLELVSSDAEITEQAKKFQAGFDDYSAQFDTVVALQTEVGLNEKIGLLGDLRAAVHGVEEIINAQNQDRLKVLMLMMRRHEKDFLARKDPKYIDDIKKRGEEFKLALSTSGLDYAVQQKISGLMKTYQDSFYNMATKYGELDTAIGLLSDKYAAAEPFIDKVDELASQRKDDALKAYDVSAARITAMTTGLMFGIAIIVVLAALFLSRMITGGLSTLGTRMTSLSQGETDESIPFLDTTGSLRPMAEAMNIFKENLIKNRQMEAEQRAAQREERAKRISDLARGFESDIEALMASLNGATSEMQTVSQSLTP</sequence>
<dbReference type="GO" id="GO:0016020">
    <property type="term" value="C:membrane"/>
    <property type="evidence" value="ECO:0007669"/>
    <property type="project" value="InterPro"/>
</dbReference>
<evidence type="ECO:0000259" key="2">
    <source>
        <dbReference type="PROSITE" id="PS50885"/>
    </source>
</evidence>
<gene>
    <name evidence="3" type="ordered locus">MICA_1045</name>
</gene>
<dbReference type="InterPro" id="IPR032255">
    <property type="entry name" value="HBM"/>
</dbReference>
<evidence type="ECO:0000313" key="4">
    <source>
        <dbReference type="Proteomes" id="UP000009286"/>
    </source>
</evidence>
<dbReference type="eggNOG" id="COG2972">
    <property type="taxonomic scope" value="Bacteria"/>
</dbReference>
<proteinExistence type="predicted"/>
<dbReference type="SMART" id="SM01358">
    <property type="entry name" value="HBM"/>
    <property type="match status" value="1"/>
</dbReference>
<evidence type="ECO:0000256" key="1">
    <source>
        <dbReference type="SAM" id="Phobius"/>
    </source>
</evidence>
<dbReference type="STRING" id="856793.MICA_1045"/>
<dbReference type="HOGENOM" id="CLU_705593_0_0_5"/>
<dbReference type="AlphaFoldDB" id="G2KN41"/>
<feature type="transmembrane region" description="Helical" evidence="1">
    <location>
        <begin position="263"/>
        <end position="285"/>
    </location>
</feature>
<keyword evidence="1" id="KW-0472">Membrane</keyword>
<protein>
    <submittedName>
        <fullName evidence="3">HAMP domain protein</fullName>
    </submittedName>
</protein>
<dbReference type="InterPro" id="IPR003660">
    <property type="entry name" value="HAMP_dom"/>
</dbReference>
<dbReference type="EMBL" id="CP002382">
    <property type="protein sequence ID" value="AEP09374.1"/>
    <property type="molecule type" value="Genomic_DNA"/>
</dbReference>
<feature type="domain" description="HAMP" evidence="2">
    <location>
        <begin position="287"/>
        <end position="340"/>
    </location>
</feature>
<reference evidence="3 4" key="1">
    <citation type="journal article" date="2011" name="BMC Genomics">
        <title>Genomic insights into an obligate epibiotic bacterial predator: Micavibrio aeruginosavorus ARL-13.</title>
        <authorList>
            <person name="Wang Z."/>
            <person name="Kadouri D."/>
            <person name="Wu M."/>
        </authorList>
    </citation>
    <scope>NUCLEOTIDE SEQUENCE [LARGE SCALE GENOMIC DNA]</scope>
    <source>
        <strain evidence="3 4">ARL-13</strain>
    </source>
</reference>
<name>G2KN41_MICAA</name>